<dbReference type="Proteomes" id="UP001334732">
    <property type="component" value="Chromosome"/>
</dbReference>
<reference evidence="1 2" key="1">
    <citation type="submission" date="2023-12" db="EMBL/GenBank/DDBJ databases">
        <title>Thiobacillus sedimentum sp. nov., a chemolithoautotrophic sulfur-oxidizing bacterium isolated from freshwater sediment.</title>
        <authorList>
            <person name="Luo J."/>
            <person name="Dai C."/>
        </authorList>
    </citation>
    <scope>NUCLEOTIDE SEQUENCE [LARGE SCALE GENOMIC DNA]</scope>
    <source>
        <strain evidence="1 2">SCUT-2</strain>
    </source>
</reference>
<sequence>MKAKDGRALARKNESNILRALHRFGWLRSRDLAVLVWRSWRSQPPKAGPSLTPLEPTASSLRMAQRTIRRLRDKRIVLCAQAPDGGVIYGLAESGARLLQRLGVPAKSGKDMMRRYSSQHYLHRCIANELAISAIVDGFRVATEREIAQGLWLGGSSGVFGKRPDALVRDGRRAFWIEVERSRRNQADYQKLLDWLKRIWTGNGNIWQPAPLTDGVELARVVFICTPTFASRLKEDLKHLGWSDELIDHRVSFESLLYSFKAISFF</sequence>
<evidence type="ECO:0000313" key="2">
    <source>
        <dbReference type="Proteomes" id="UP001334732"/>
    </source>
</evidence>
<organism evidence="1 2">
    <name type="scientific">Thiobacillus sedimenti</name>
    <dbReference type="NCBI Taxonomy" id="3110231"/>
    <lineage>
        <taxon>Bacteria</taxon>
        <taxon>Pseudomonadati</taxon>
        <taxon>Pseudomonadota</taxon>
        <taxon>Betaproteobacteria</taxon>
        <taxon>Nitrosomonadales</taxon>
        <taxon>Thiobacillaceae</taxon>
        <taxon>Thiobacillus</taxon>
    </lineage>
</organism>
<gene>
    <name evidence="1" type="ORF">VA613_03850</name>
</gene>
<keyword evidence="2" id="KW-1185">Reference proteome</keyword>
<dbReference type="RefSeq" id="WP_324780543.1">
    <property type="nucleotide sequence ID" value="NZ_CP141769.1"/>
</dbReference>
<dbReference type="Pfam" id="PF13814">
    <property type="entry name" value="Replic_Relax"/>
    <property type="match status" value="1"/>
</dbReference>
<dbReference type="EMBL" id="CP141769">
    <property type="protein sequence ID" value="WRS40012.1"/>
    <property type="molecule type" value="Genomic_DNA"/>
</dbReference>
<proteinExistence type="predicted"/>
<protein>
    <submittedName>
        <fullName evidence="1">Replication-relaxation family protein</fullName>
    </submittedName>
</protein>
<dbReference type="InterPro" id="IPR025855">
    <property type="entry name" value="Replic_Relax"/>
</dbReference>
<evidence type="ECO:0000313" key="1">
    <source>
        <dbReference type="EMBL" id="WRS40012.1"/>
    </source>
</evidence>
<name>A0ABZ1CL57_9PROT</name>
<accession>A0ABZ1CL57</accession>